<dbReference type="Pfam" id="PF08378">
    <property type="entry name" value="NERD"/>
    <property type="match status" value="1"/>
</dbReference>
<dbReference type="EMBL" id="UOFU01000374">
    <property type="protein sequence ID" value="VAX04296.1"/>
    <property type="molecule type" value="Genomic_DNA"/>
</dbReference>
<evidence type="ECO:0000259" key="1">
    <source>
        <dbReference type="PROSITE" id="PS50965"/>
    </source>
</evidence>
<sequence length="202" mass="22331">MAFITQNSGLLGLGLAALLALALAFWYFRRRHQATQYERHITKVIDSLGAPSLHNVVLPNGIDGLAFIDYLLLMPKGIVVLTIEHREGLLFGGNTVDRWTQVINGRTLKFDNPLYTHPHHRQAVEWNTEDIATCGCVVFSNAGQFQKGIPDGCCMIDNLPAKIAPLLGSASEIPKPLRKAWTHLQNLSTTSQAELGQQRHQG</sequence>
<evidence type="ECO:0000313" key="2">
    <source>
        <dbReference type="EMBL" id="VAX04296.1"/>
    </source>
</evidence>
<proteinExistence type="predicted"/>
<feature type="domain" description="NERD" evidence="1">
    <location>
        <begin position="33"/>
        <end position="147"/>
    </location>
</feature>
<reference evidence="2" key="1">
    <citation type="submission" date="2018-06" db="EMBL/GenBank/DDBJ databases">
        <authorList>
            <person name="Zhirakovskaya E."/>
        </authorList>
    </citation>
    <scope>NUCLEOTIDE SEQUENCE</scope>
</reference>
<gene>
    <name evidence="2" type="ORF">MNBD_GAMMA20-675</name>
</gene>
<dbReference type="InterPro" id="IPR011528">
    <property type="entry name" value="NERD"/>
</dbReference>
<protein>
    <recommendedName>
        <fullName evidence="1">NERD domain-containing protein</fullName>
    </recommendedName>
</protein>
<dbReference type="NCBIfam" id="TIGR01167">
    <property type="entry name" value="LPXTG_anchor"/>
    <property type="match status" value="1"/>
</dbReference>
<organism evidence="2">
    <name type="scientific">hydrothermal vent metagenome</name>
    <dbReference type="NCBI Taxonomy" id="652676"/>
    <lineage>
        <taxon>unclassified sequences</taxon>
        <taxon>metagenomes</taxon>
        <taxon>ecological metagenomes</taxon>
    </lineage>
</organism>
<dbReference type="AlphaFoldDB" id="A0A3B1AEL8"/>
<accession>A0A3B1AEL8</accession>
<dbReference type="PROSITE" id="PS50965">
    <property type="entry name" value="NERD"/>
    <property type="match status" value="1"/>
</dbReference>
<name>A0A3B1AEL8_9ZZZZ</name>